<dbReference type="PANTHER" id="PTHR44591">
    <property type="entry name" value="STRESS RESPONSE REGULATOR PROTEIN 1"/>
    <property type="match status" value="1"/>
</dbReference>
<dbReference type="Proteomes" id="UP000018680">
    <property type="component" value="Chromosome"/>
</dbReference>
<dbReference type="HOGENOM" id="CLU_000445_69_12_12"/>
<dbReference type="InterPro" id="IPR050595">
    <property type="entry name" value="Bact_response_regulator"/>
</dbReference>
<name>V5WJ74_9SPIO</name>
<protein>
    <submittedName>
        <fullName evidence="4">Signal transduction histidine kinase CheA</fullName>
    </submittedName>
</protein>
<dbReference type="PANTHER" id="PTHR44591:SF3">
    <property type="entry name" value="RESPONSE REGULATORY DOMAIN-CONTAINING PROTEIN"/>
    <property type="match status" value="1"/>
</dbReference>
<evidence type="ECO:0000313" key="5">
    <source>
        <dbReference type="Proteomes" id="UP000018680"/>
    </source>
</evidence>
<dbReference type="STRING" id="1307761.L21SP2_2530"/>
<feature type="domain" description="Response regulatory" evidence="3">
    <location>
        <begin position="5"/>
        <end position="124"/>
    </location>
</feature>
<dbReference type="PROSITE" id="PS50110">
    <property type="entry name" value="RESPONSE_REGULATORY"/>
    <property type="match status" value="1"/>
</dbReference>
<dbReference type="Pfam" id="PF00072">
    <property type="entry name" value="Response_reg"/>
    <property type="match status" value="1"/>
</dbReference>
<keyword evidence="1 2" id="KW-0597">Phosphoprotein</keyword>
<dbReference type="eggNOG" id="COG0784">
    <property type="taxonomic scope" value="Bacteria"/>
</dbReference>
<evidence type="ECO:0000313" key="4">
    <source>
        <dbReference type="EMBL" id="AHC15882.1"/>
    </source>
</evidence>
<evidence type="ECO:0000256" key="1">
    <source>
        <dbReference type="ARBA" id="ARBA00022553"/>
    </source>
</evidence>
<evidence type="ECO:0000256" key="2">
    <source>
        <dbReference type="PROSITE-ProRule" id="PRU00169"/>
    </source>
</evidence>
<dbReference type="SMART" id="SM00448">
    <property type="entry name" value="REC"/>
    <property type="match status" value="1"/>
</dbReference>
<dbReference type="GO" id="GO:0000160">
    <property type="term" value="P:phosphorelay signal transduction system"/>
    <property type="evidence" value="ECO:0007669"/>
    <property type="project" value="InterPro"/>
</dbReference>
<evidence type="ECO:0000259" key="3">
    <source>
        <dbReference type="PROSITE" id="PS50110"/>
    </source>
</evidence>
<dbReference type="InterPro" id="IPR001789">
    <property type="entry name" value="Sig_transdc_resp-reg_receiver"/>
</dbReference>
<accession>V5WJ74</accession>
<dbReference type="OrthoDB" id="9797769at2"/>
<keyword evidence="4" id="KW-0418">Kinase</keyword>
<dbReference type="InterPro" id="IPR011006">
    <property type="entry name" value="CheY-like_superfamily"/>
</dbReference>
<dbReference type="Gene3D" id="3.40.50.2300">
    <property type="match status" value="1"/>
</dbReference>
<dbReference type="AlphaFoldDB" id="V5WJ74"/>
<keyword evidence="4" id="KW-0808">Transferase</keyword>
<dbReference type="EMBL" id="CP006939">
    <property type="protein sequence ID" value="AHC15882.1"/>
    <property type="molecule type" value="Genomic_DNA"/>
</dbReference>
<feature type="modified residue" description="4-aspartylphosphate" evidence="2">
    <location>
        <position position="57"/>
    </location>
</feature>
<gene>
    <name evidence="4" type="ORF">L21SP2_2530</name>
</gene>
<organism evidence="4 5">
    <name type="scientific">Salinispira pacifica</name>
    <dbReference type="NCBI Taxonomy" id="1307761"/>
    <lineage>
        <taxon>Bacteria</taxon>
        <taxon>Pseudomonadati</taxon>
        <taxon>Spirochaetota</taxon>
        <taxon>Spirochaetia</taxon>
        <taxon>Spirochaetales</taxon>
        <taxon>Spirochaetaceae</taxon>
        <taxon>Salinispira</taxon>
    </lineage>
</organism>
<dbReference type="RefSeq" id="WP_024268785.1">
    <property type="nucleotide sequence ID" value="NC_023035.1"/>
</dbReference>
<reference evidence="4 5" key="1">
    <citation type="journal article" date="2015" name="Stand. Genomic Sci.">
        <title>Complete genome sequence and description of Salinispira pacifica gen. nov., sp. nov., a novel spirochaete isolated form a hypersaline microbial mat.</title>
        <authorList>
            <person name="Ben Hania W."/>
            <person name="Joseph M."/>
            <person name="Schumann P."/>
            <person name="Bunk B."/>
            <person name="Fiebig A."/>
            <person name="Sproer C."/>
            <person name="Klenk H.P."/>
            <person name="Fardeau M.L."/>
            <person name="Spring S."/>
        </authorList>
    </citation>
    <scope>NUCLEOTIDE SEQUENCE [LARGE SCALE GENOMIC DNA]</scope>
    <source>
        <strain evidence="4 5">L21-RPul-D2</strain>
    </source>
</reference>
<dbReference type="KEGG" id="slr:L21SP2_2530"/>
<keyword evidence="5" id="KW-1185">Reference proteome</keyword>
<dbReference type="GO" id="GO:0016301">
    <property type="term" value="F:kinase activity"/>
    <property type="evidence" value="ECO:0007669"/>
    <property type="project" value="UniProtKB-KW"/>
</dbReference>
<dbReference type="SUPFAM" id="SSF52172">
    <property type="entry name" value="CheY-like"/>
    <property type="match status" value="1"/>
</dbReference>
<proteinExistence type="predicted"/>
<sequence>MNLSRIMVVDDSNTSRMIIKRCFQMAGESDIEFVEAEDGLDALTLLETEKVDLVVSDIKMPKMDGTTFIKKIRSHDSIKDLPVLVISSLGNEALEEELSAFKIEGILKKPLSPQKVSEFLEKMK</sequence>